<keyword evidence="3" id="KW-1185">Reference proteome</keyword>
<feature type="region of interest" description="Disordered" evidence="1">
    <location>
        <begin position="149"/>
        <end position="205"/>
    </location>
</feature>
<dbReference type="EMBL" id="JAUSVM010000001">
    <property type="protein sequence ID" value="MDQ0424808.1"/>
    <property type="molecule type" value="Genomic_DNA"/>
</dbReference>
<evidence type="ECO:0000256" key="1">
    <source>
        <dbReference type="SAM" id="MobiDB-lite"/>
    </source>
</evidence>
<evidence type="ECO:0008006" key="4">
    <source>
        <dbReference type="Google" id="ProtNLM"/>
    </source>
</evidence>
<gene>
    <name evidence="2" type="ORF">JO380_001189</name>
</gene>
<feature type="compositionally biased region" description="Low complexity" evidence="1">
    <location>
        <begin position="277"/>
        <end position="317"/>
    </location>
</feature>
<protein>
    <recommendedName>
        <fullName evidence="4">DUF3806 domain-containing protein</fullName>
    </recommendedName>
</protein>
<organism evidence="2 3">
    <name type="scientific">Cellulomonas iranensis</name>
    <dbReference type="NCBI Taxonomy" id="76862"/>
    <lineage>
        <taxon>Bacteria</taxon>
        <taxon>Bacillati</taxon>
        <taxon>Actinomycetota</taxon>
        <taxon>Actinomycetes</taxon>
        <taxon>Micrococcales</taxon>
        <taxon>Cellulomonadaceae</taxon>
        <taxon>Cellulomonas</taxon>
    </lineage>
</organism>
<accession>A0ABU0GIC8</accession>
<feature type="region of interest" description="Disordered" evidence="1">
    <location>
        <begin position="254"/>
        <end position="329"/>
    </location>
</feature>
<reference evidence="2 3" key="1">
    <citation type="submission" date="2023-07" db="EMBL/GenBank/DDBJ databases">
        <title>Sequencing the genomes of 1000 actinobacteria strains.</title>
        <authorList>
            <person name="Klenk H.-P."/>
        </authorList>
    </citation>
    <scope>NUCLEOTIDE SEQUENCE [LARGE SCALE GENOMIC DNA]</scope>
    <source>
        <strain evidence="2 3">DSM 14785</strain>
    </source>
</reference>
<name>A0ABU0GIC8_9CELL</name>
<proteinExistence type="predicted"/>
<dbReference type="Proteomes" id="UP001240250">
    <property type="component" value="Unassembled WGS sequence"/>
</dbReference>
<evidence type="ECO:0000313" key="2">
    <source>
        <dbReference type="EMBL" id="MDQ0424808.1"/>
    </source>
</evidence>
<dbReference type="RefSeq" id="WP_070319755.1">
    <property type="nucleotide sequence ID" value="NZ_JAUSVM010000001.1"/>
</dbReference>
<evidence type="ECO:0000313" key="3">
    <source>
        <dbReference type="Proteomes" id="UP001240250"/>
    </source>
</evidence>
<comment type="caution">
    <text evidence="2">The sequence shown here is derived from an EMBL/GenBank/DDBJ whole genome shotgun (WGS) entry which is preliminary data.</text>
</comment>
<feature type="compositionally biased region" description="Low complexity" evidence="1">
    <location>
        <begin position="254"/>
        <end position="269"/>
    </location>
</feature>
<sequence>MDTVSPVLATRSVAPDGPVLARPLTPGEWSHLERLRAWLRNDGTDPHDAAALDARWGRLLADTSGDAPAAEGVAAAIGIAVGDLLVAAVPGVVWMMCPGPEGATPGVLHERRPHMPVLPVLDAQARRRTRVPAWTVDYVARASAHLHVATPGVPSPHPSPEASPTPPRHGAHALPDAPLDEGTWPSEPAPVAGRHGREPDTDPSAFFLARRPTSADTVATPVEAVVDPVTDAPVSVADVTDPLVPVAAAGHAAADGAAGPTPAWAGPPATEVPPAVADHAATTPDDLDADTNPTPAVAPAAPRAAAPATPGRGVRAGDSPLTPDDLPYRPSERVQDLALRALELALERAVRGDCAPFVLTREAHEVEVVEFEASDAGVAQAREAARRGGWSAAAIAWTTPADDTRPFPRVVVDASAAGRPGIRVAHAFAQDELGAREVGGPEVVGQAAPVL</sequence>
<feature type="compositionally biased region" description="Pro residues" evidence="1">
    <location>
        <begin position="153"/>
        <end position="167"/>
    </location>
</feature>